<dbReference type="InterPro" id="IPR036371">
    <property type="entry name" value="TPK_B1-bd_sf"/>
</dbReference>
<dbReference type="KEGG" id="bpg:Bathy15g01020"/>
<evidence type="ECO:0000313" key="7">
    <source>
        <dbReference type="EMBL" id="CCO19982.1"/>
    </source>
</evidence>
<feature type="domain" description="Thiamin pyrophosphokinase thiamin-binding" evidence="6">
    <location>
        <begin position="310"/>
        <end position="391"/>
    </location>
</feature>
<sequence length="398" mass="44948">MNFDQPQPSSAYPSSELVCSSVLIDLPTNKDFNELIKRKSEKMVFQKKQIRDGSSPNPVPMTCVLVLNNDGNESKKLKIKSDILWRNDGVPVIAADFGGNAFVKALSCGGRIGADYIVGDMDSSSRSKEEDEDDQIEETRKKKRRTLFQKSSLFVQGEEEKWVEEVKEEKRENVPFVNREQLRKLRFDDDAGATTPNAAATAEGGEKEGIVSGELIDLSRDQDTNDMEKCLNFILERGKYSYRDPVVSDVVIFNAMGGRFDHEFANISAILKAPGLLKGGPSYVCYDAYDNGAKEEEKLGIQISFPIRRGYTVLKFKVPAKSLGIFPFNGKTKVWTSGLKWNLENNKKEDNAKNYEYFEMGRKISSSNETTFEDESRTKVTDVHVRCDKDVWFTARIQ</sequence>
<dbReference type="GO" id="GO:0009229">
    <property type="term" value="P:thiamine diphosphate biosynthetic process"/>
    <property type="evidence" value="ECO:0007669"/>
    <property type="project" value="InterPro"/>
</dbReference>
<evidence type="ECO:0000256" key="1">
    <source>
        <dbReference type="ARBA" id="ARBA00022679"/>
    </source>
</evidence>
<proteinExistence type="predicted"/>
<dbReference type="InterPro" id="IPR036759">
    <property type="entry name" value="TPK_catalytic_sf"/>
</dbReference>
<dbReference type="InterPro" id="IPR007373">
    <property type="entry name" value="Thiamin_PyroPKinase_B1-bd"/>
</dbReference>
<dbReference type="STRING" id="41875.K8EP40"/>
<keyword evidence="8" id="KW-1185">Reference proteome</keyword>
<dbReference type="GO" id="GO:0005524">
    <property type="term" value="F:ATP binding"/>
    <property type="evidence" value="ECO:0007669"/>
    <property type="project" value="UniProtKB-KW"/>
</dbReference>
<dbReference type="SUPFAM" id="SSF63862">
    <property type="entry name" value="Thiamin pyrophosphokinase, substrate-binding domain"/>
    <property type="match status" value="1"/>
</dbReference>
<dbReference type="Gene3D" id="3.40.50.10240">
    <property type="entry name" value="Thiamin pyrophosphokinase, catalytic domain"/>
    <property type="match status" value="2"/>
</dbReference>
<dbReference type="Pfam" id="PF04263">
    <property type="entry name" value="TPK_catalytic"/>
    <property type="match status" value="1"/>
</dbReference>
<dbReference type="Pfam" id="PF04265">
    <property type="entry name" value="TPK_B1_binding"/>
    <property type="match status" value="1"/>
</dbReference>
<dbReference type="InterPro" id="IPR007371">
    <property type="entry name" value="TPK_catalytic"/>
</dbReference>
<gene>
    <name evidence="7" type="ordered locus">Bathy15g01020</name>
</gene>
<organism evidence="7 8">
    <name type="scientific">Bathycoccus prasinos</name>
    <dbReference type="NCBI Taxonomy" id="41875"/>
    <lineage>
        <taxon>Eukaryota</taxon>
        <taxon>Viridiplantae</taxon>
        <taxon>Chlorophyta</taxon>
        <taxon>Mamiellophyceae</taxon>
        <taxon>Mamiellales</taxon>
        <taxon>Bathycoccaceae</taxon>
        <taxon>Bathycoccus</taxon>
    </lineage>
</organism>
<keyword evidence="4" id="KW-0067">ATP-binding</keyword>
<evidence type="ECO:0000259" key="6">
    <source>
        <dbReference type="SMART" id="SM00983"/>
    </source>
</evidence>
<dbReference type="SMART" id="SM00983">
    <property type="entry name" value="TPK_B1_binding"/>
    <property type="match status" value="1"/>
</dbReference>
<dbReference type="Proteomes" id="UP000198341">
    <property type="component" value="Chromosome 15"/>
</dbReference>
<evidence type="ECO:0000256" key="3">
    <source>
        <dbReference type="ARBA" id="ARBA00022777"/>
    </source>
</evidence>
<evidence type="ECO:0000256" key="2">
    <source>
        <dbReference type="ARBA" id="ARBA00022741"/>
    </source>
</evidence>
<name>K8EP40_9CHLO</name>
<keyword evidence="2" id="KW-0547">Nucleotide-binding</keyword>
<keyword evidence="1" id="KW-0808">Transferase</keyword>
<evidence type="ECO:0000256" key="5">
    <source>
        <dbReference type="SAM" id="MobiDB-lite"/>
    </source>
</evidence>
<dbReference type="GO" id="GO:0016301">
    <property type="term" value="F:kinase activity"/>
    <property type="evidence" value="ECO:0007669"/>
    <property type="project" value="UniProtKB-KW"/>
</dbReference>
<feature type="region of interest" description="Disordered" evidence="5">
    <location>
        <begin position="119"/>
        <end position="140"/>
    </location>
</feature>
<reference evidence="7 8" key="1">
    <citation type="submission" date="2011-10" db="EMBL/GenBank/DDBJ databases">
        <authorList>
            <person name="Genoscope - CEA"/>
        </authorList>
    </citation>
    <scope>NUCLEOTIDE SEQUENCE [LARGE SCALE GENOMIC DNA]</scope>
    <source>
        <strain evidence="7 8">RCC 1105</strain>
    </source>
</reference>
<dbReference type="PANTHER" id="PTHR13622">
    <property type="entry name" value="THIAMIN PYROPHOSPHOKINASE"/>
    <property type="match status" value="1"/>
</dbReference>
<dbReference type="AlphaFoldDB" id="K8EP40"/>
<accession>K8EP40</accession>
<dbReference type="SUPFAM" id="SSF63999">
    <property type="entry name" value="Thiamin pyrophosphokinase, catalytic domain"/>
    <property type="match status" value="1"/>
</dbReference>
<evidence type="ECO:0000256" key="4">
    <source>
        <dbReference type="ARBA" id="ARBA00022840"/>
    </source>
</evidence>
<dbReference type="GO" id="GO:0030975">
    <property type="term" value="F:thiamine binding"/>
    <property type="evidence" value="ECO:0007669"/>
    <property type="project" value="InterPro"/>
</dbReference>
<evidence type="ECO:0000313" key="8">
    <source>
        <dbReference type="Proteomes" id="UP000198341"/>
    </source>
</evidence>
<dbReference type="GeneID" id="19011619"/>
<dbReference type="RefSeq" id="XP_007508896.1">
    <property type="nucleotide sequence ID" value="XM_007508834.1"/>
</dbReference>
<dbReference type="PANTHER" id="PTHR13622:SF8">
    <property type="entry name" value="THIAMIN PYROPHOSPHOKINASE 1"/>
    <property type="match status" value="1"/>
</dbReference>
<dbReference type="GO" id="GO:0004788">
    <property type="term" value="F:thiamine diphosphokinase activity"/>
    <property type="evidence" value="ECO:0007669"/>
    <property type="project" value="InterPro"/>
</dbReference>
<keyword evidence="3" id="KW-0418">Kinase</keyword>
<dbReference type="OrthoDB" id="25149at2759"/>
<dbReference type="EMBL" id="FO082264">
    <property type="protein sequence ID" value="CCO19982.1"/>
    <property type="molecule type" value="Genomic_DNA"/>
</dbReference>
<protein>
    <recommendedName>
        <fullName evidence="6">Thiamin pyrophosphokinase thiamin-binding domain-containing protein</fullName>
    </recommendedName>
</protein>